<dbReference type="Pfam" id="PF07731">
    <property type="entry name" value="Cu-oxidase_2"/>
    <property type="match status" value="1"/>
</dbReference>
<keyword evidence="7" id="KW-0325">Glycoprotein</keyword>
<feature type="signal peptide" evidence="8">
    <location>
        <begin position="1"/>
        <end position="21"/>
    </location>
</feature>
<dbReference type="InterPro" id="IPR033138">
    <property type="entry name" value="Cu_oxidase_CS"/>
</dbReference>
<dbReference type="Pfam" id="PF07732">
    <property type="entry name" value="Cu-oxidase_3"/>
    <property type="match status" value="1"/>
</dbReference>
<gene>
    <name evidence="12" type="primary">MPUL0E02170</name>
    <name evidence="12" type="ORF">METSCH_E02170</name>
</gene>
<dbReference type="InterPro" id="IPR008972">
    <property type="entry name" value="Cupredoxin"/>
</dbReference>
<evidence type="ECO:0000259" key="11">
    <source>
        <dbReference type="Pfam" id="PF07732"/>
    </source>
</evidence>
<evidence type="ECO:0000256" key="1">
    <source>
        <dbReference type="ARBA" id="ARBA00010609"/>
    </source>
</evidence>
<evidence type="ECO:0000256" key="8">
    <source>
        <dbReference type="SAM" id="SignalP"/>
    </source>
</evidence>
<dbReference type="EMBL" id="CP034460">
    <property type="protein sequence ID" value="QBM89980.1"/>
    <property type="molecule type" value="Genomic_DNA"/>
</dbReference>
<evidence type="ECO:0000256" key="5">
    <source>
        <dbReference type="ARBA" id="ARBA00023002"/>
    </source>
</evidence>
<organism evidence="12 13">
    <name type="scientific">Metschnikowia aff. pulcherrima</name>
    <dbReference type="NCBI Taxonomy" id="2163413"/>
    <lineage>
        <taxon>Eukaryota</taxon>
        <taxon>Fungi</taxon>
        <taxon>Dikarya</taxon>
        <taxon>Ascomycota</taxon>
        <taxon>Saccharomycotina</taxon>
        <taxon>Pichiomycetes</taxon>
        <taxon>Metschnikowiaceae</taxon>
        <taxon>Metschnikowia</taxon>
    </lineage>
</organism>
<evidence type="ECO:0000256" key="6">
    <source>
        <dbReference type="ARBA" id="ARBA00023008"/>
    </source>
</evidence>
<dbReference type="PANTHER" id="PTHR11709:SF488">
    <property type="entry name" value="LACCASE-RELATED"/>
    <property type="match status" value="1"/>
</dbReference>
<accession>A0A4P6XRA8</accession>
<dbReference type="GO" id="GO:0016491">
    <property type="term" value="F:oxidoreductase activity"/>
    <property type="evidence" value="ECO:0007669"/>
    <property type="project" value="UniProtKB-KW"/>
</dbReference>
<dbReference type="AlphaFoldDB" id="A0A4P6XRA8"/>
<evidence type="ECO:0000259" key="9">
    <source>
        <dbReference type="Pfam" id="PF00394"/>
    </source>
</evidence>
<keyword evidence="13" id="KW-1185">Reference proteome</keyword>
<evidence type="ECO:0000256" key="3">
    <source>
        <dbReference type="ARBA" id="ARBA00022723"/>
    </source>
</evidence>
<dbReference type="PROSITE" id="PS00079">
    <property type="entry name" value="MULTICOPPER_OXIDASE1"/>
    <property type="match status" value="2"/>
</dbReference>
<dbReference type="InterPro" id="IPR001117">
    <property type="entry name" value="Cu-oxidase_2nd"/>
</dbReference>
<keyword evidence="5" id="KW-0560">Oxidoreductase</keyword>
<reference evidence="13" key="1">
    <citation type="submission" date="2019-03" db="EMBL/GenBank/DDBJ databases">
        <title>Snf2 controls pulcherriminic acid biosynthesis and connects pigmentation and antifungal activity of the yeast Metschnikowia pulcherrima.</title>
        <authorList>
            <person name="Gore-Lloyd D."/>
            <person name="Sumann I."/>
            <person name="Brachmann A.O."/>
            <person name="Schneeberger K."/>
            <person name="Ortiz-Merino R.A."/>
            <person name="Moreno-Beltran M."/>
            <person name="Schlaefli M."/>
            <person name="Kirner P."/>
            <person name="Santos Kron A."/>
            <person name="Wolfe K.H."/>
            <person name="Piel J."/>
            <person name="Ahrens C.H."/>
            <person name="Henk D."/>
            <person name="Freimoser F.M."/>
        </authorList>
    </citation>
    <scope>NUCLEOTIDE SEQUENCE [LARGE SCALE GENOMIC DNA]</scope>
    <source>
        <strain evidence="13">APC 1.2</strain>
    </source>
</reference>
<dbReference type="SUPFAM" id="SSF49503">
    <property type="entry name" value="Cupredoxins"/>
    <property type="match status" value="3"/>
</dbReference>
<feature type="chain" id="PRO_5020271950" evidence="8">
    <location>
        <begin position="22"/>
        <end position="607"/>
    </location>
</feature>
<keyword evidence="2" id="KW-0410">Iron transport</keyword>
<dbReference type="Gene3D" id="2.60.40.420">
    <property type="entry name" value="Cupredoxins - blue copper proteins"/>
    <property type="match status" value="3"/>
</dbReference>
<evidence type="ECO:0000256" key="4">
    <source>
        <dbReference type="ARBA" id="ARBA00022729"/>
    </source>
</evidence>
<keyword evidence="2" id="KW-0813">Transport</keyword>
<protein>
    <submittedName>
        <fullName evidence="12">Multicopper oxidase</fullName>
    </submittedName>
</protein>
<dbReference type="Proteomes" id="UP000292447">
    <property type="component" value="Chromosome V"/>
</dbReference>
<dbReference type="STRING" id="2163413.A0A4P6XRA8"/>
<evidence type="ECO:0000313" key="12">
    <source>
        <dbReference type="EMBL" id="QBM89980.1"/>
    </source>
</evidence>
<evidence type="ECO:0000256" key="7">
    <source>
        <dbReference type="ARBA" id="ARBA00023180"/>
    </source>
</evidence>
<dbReference type="Pfam" id="PF00394">
    <property type="entry name" value="Cu-oxidase"/>
    <property type="match status" value="1"/>
</dbReference>
<dbReference type="InterPro" id="IPR011706">
    <property type="entry name" value="Cu-oxidase_C"/>
</dbReference>
<keyword evidence="2" id="KW-0406">Ion transport</keyword>
<keyword evidence="4 8" id="KW-0732">Signal</keyword>
<feature type="domain" description="Plastocyanin-like" evidence="10">
    <location>
        <begin position="489"/>
        <end position="596"/>
    </location>
</feature>
<dbReference type="InterPro" id="IPR011707">
    <property type="entry name" value="Cu-oxidase-like_N"/>
</dbReference>
<feature type="domain" description="Plastocyanin-like" evidence="11">
    <location>
        <begin position="36"/>
        <end position="143"/>
    </location>
</feature>
<proteinExistence type="inferred from homology"/>
<dbReference type="GO" id="GO:0006826">
    <property type="term" value="P:iron ion transport"/>
    <property type="evidence" value="ECO:0007669"/>
    <property type="project" value="UniProtKB-KW"/>
</dbReference>
<feature type="domain" description="Plastocyanin-like" evidence="9">
    <location>
        <begin position="174"/>
        <end position="356"/>
    </location>
</feature>
<dbReference type="InterPro" id="IPR002355">
    <property type="entry name" value="Cu_oxidase_Cu_BS"/>
</dbReference>
<comment type="similarity">
    <text evidence="1">Belongs to the multicopper oxidase family.</text>
</comment>
<keyword evidence="3" id="KW-0479">Metal-binding</keyword>
<dbReference type="CDD" id="cd13850">
    <property type="entry name" value="CuRO_1_Abr2_like"/>
    <property type="match status" value="1"/>
</dbReference>
<name>A0A4P6XRA8_9ASCO</name>
<sequence length="607" mass="67985">MHFFPSSILLYLAFLAHPCTAVMRTYNFVLEDQYLAQDGIYKAVKTINGISPGPVIEADENDWITVTVTNKLQVAALIHFHGILQQDTPWADGVPGVTQRPISSGKNYTYTFQVKDQCGAFWYHSHFRGYLSDGLYGLIYVRPGKLRERPYQLVTNVTAELELLLQLEQNPAYLIADDTFHETTDVVFLRMFQHGIDPLCIRSILVNGKGRSLCHRPRTFRRLAAKNQFLMTIPEFDSLGCVKDPSLTEFQGAPIDHVALAAPGYSPPCQASTSALHVHYTEGKSWQYINVLNAGGQNTKAFSIDDHPFYLVAVDGVFVHPSKYHSLLIPVGSRCTILVETSPAKHDTLRPFLIRFAASHTPQYIEGLALLVYGDKKSARDFLDIDVDLTEYSHGTRYQDLDGKLVSRSDRACWSHETKPYEISSMLTNVSAADVTYNFLLRMFDTVQFTMFENMAQLPPDFESSKPLLEAWYEDTLDEISGPAVLSPRLKKGQVVDIIINNSKHINHPVHLHGHYVHLLSYSTHETFPYDSLLEASTGNCSTLRLINPPLLDVVLVPVGGHAVLRFTADNPGIWLLHCHNVGHLMGGMGAVLLESLEDIPAHPKAR</sequence>
<dbReference type="PROSITE" id="PS00080">
    <property type="entry name" value="MULTICOPPER_OXIDASE2"/>
    <property type="match status" value="1"/>
</dbReference>
<evidence type="ECO:0000259" key="10">
    <source>
        <dbReference type="Pfam" id="PF07731"/>
    </source>
</evidence>
<keyword evidence="2" id="KW-0408">Iron</keyword>
<evidence type="ECO:0000313" key="13">
    <source>
        <dbReference type="Proteomes" id="UP000292447"/>
    </source>
</evidence>
<dbReference type="PANTHER" id="PTHR11709">
    <property type="entry name" value="MULTI-COPPER OXIDASE"/>
    <property type="match status" value="1"/>
</dbReference>
<dbReference type="GO" id="GO:0005507">
    <property type="term" value="F:copper ion binding"/>
    <property type="evidence" value="ECO:0007669"/>
    <property type="project" value="InterPro"/>
</dbReference>
<evidence type="ECO:0000256" key="2">
    <source>
        <dbReference type="ARBA" id="ARBA00022496"/>
    </source>
</evidence>
<keyword evidence="6" id="KW-0186">Copper</keyword>
<dbReference type="InterPro" id="IPR045087">
    <property type="entry name" value="Cu-oxidase_fam"/>
</dbReference>